<dbReference type="SUPFAM" id="SSF53756">
    <property type="entry name" value="UDP-Glycosyltransferase/glycogen phosphorylase"/>
    <property type="match status" value="1"/>
</dbReference>
<dbReference type="InterPro" id="IPR002213">
    <property type="entry name" value="UDP_glucos_trans"/>
</dbReference>
<dbReference type="FunFam" id="3.40.50.2000:FF:000072">
    <property type="entry name" value="Glycosyl transferase"/>
    <property type="match status" value="1"/>
</dbReference>
<protein>
    <submittedName>
        <fullName evidence="3">Glycosyltransferase</fullName>
    </submittedName>
</protein>
<dbReference type="PROSITE" id="PS00375">
    <property type="entry name" value="UDPGT"/>
    <property type="match status" value="1"/>
</dbReference>
<dbReference type="InterPro" id="IPR010610">
    <property type="entry name" value="EryCIII-like_C"/>
</dbReference>
<dbReference type="PANTHER" id="PTHR48050:SF13">
    <property type="entry name" value="STEROL 3-BETA-GLUCOSYLTRANSFERASE UGT80A2"/>
    <property type="match status" value="1"/>
</dbReference>
<proteinExistence type="predicted"/>
<gene>
    <name evidence="3" type="ORF">EWH70_01635</name>
</gene>
<dbReference type="AlphaFoldDB" id="A0A4Q7JD40"/>
<evidence type="ECO:0000259" key="2">
    <source>
        <dbReference type="Pfam" id="PF06722"/>
    </source>
</evidence>
<evidence type="ECO:0000256" key="1">
    <source>
        <dbReference type="ARBA" id="ARBA00022679"/>
    </source>
</evidence>
<dbReference type="Proteomes" id="UP000292003">
    <property type="component" value="Unassembled WGS sequence"/>
</dbReference>
<feature type="domain" description="Erythromycin biosynthesis protein CIII-like C-terminal" evidence="2">
    <location>
        <begin position="254"/>
        <end position="354"/>
    </location>
</feature>
<dbReference type="InterPro" id="IPR050426">
    <property type="entry name" value="Glycosyltransferase_28"/>
</dbReference>
<sequence>MGQRAGEPGEVTGRVLFVVPPFAGHVNPTLGVGAELRRRGYTVAWCGDPRLVPGAYPAAVPGQAPRPDGLSGFPALRHLWERVLLPLAEAMTPGVRAAVDHFRPDLLVVDQQALAGAVVATSAGLPWATSATTSGELAGPLAGLPRVREWLTGLLAPLGVPGDPRFSPHLVLAYTTPELTGSDAGVPVRYVGPVPREVQDAGFPWERLEPGYPLVYVTLGTVSGGGARFLGECVAALAARTHLRAVVADPHGVVRDPPGTVLVYPWVPQPALLRRAAAVICHAGHNTTCEALAAGVPLVVAPITDDQPVVAEQVVNAGAGVRLRFRHATTERIGGAVDAVLADPGYREAAHRVRVSFDRAGGAVAAADHLECLLPSRRRAWRQVGSRQSPGR</sequence>
<dbReference type="GO" id="GO:0008194">
    <property type="term" value="F:UDP-glycosyltransferase activity"/>
    <property type="evidence" value="ECO:0007669"/>
    <property type="project" value="InterPro"/>
</dbReference>
<reference evidence="3 4" key="1">
    <citation type="submission" date="2019-02" db="EMBL/GenBank/DDBJ databases">
        <title>Draft genome sequence of Amycolatopsis sp. 8-3EHSu isolated from roots of Suaeda maritima.</title>
        <authorList>
            <person name="Duangmal K."/>
            <person name="Chantavorakit T."/>
        </authorList>
    </citation>
    <scope>NUCLEOTIDE SEQUENCE [LARGE SCALE GENOMIC DNA]</scope>
    <source>
        <strain evidence="3 4">8-3EHSu</strain>
    </source>
</reference>
<dbReference type="GO" id="GO:0016758">
    <property type="term" value="F:hexosyltransferase activity"/>
    <property type="evidence" value="ECO:0007669"/>
    <property type="project" value="UniProtKB-ARBA"/>
</dbReference>
<dbReference type="CDD" id="cd03784">
    <property type="entry name" value="GT1_Gtf-like"/>
    <property type="match status" value="1"/>
</dbReference>
<dbReference type="PANTHER" id="PTHR48050">
    <property type="entry name" value="STEROL 3-BETA-GLUCOSYLTRANSFERASE"/>
    <property type="match status" value="1"/>
</dbReference>
<keyword evidence="4" id="KW-1185">Reference proteome</keyword>
<keyword evidence="1 3" id="KW-0808">Transferase</keyword>
<dbReference type="Pfam" id="PF06722">
    <property type="entry name" value="EryCIII-like_C"/>
    <property type="match status" value="1"/>
</dbReference>
<name>A0A4Q7JD40_9PSEU</name>
<dbReference type="Gene3D" id="3.40.50.2000">
    <property type="entry name" value="Glycogen Phosphorylase B"/>
    <property type="match status" value="2"/>
</dbReference>
<evidence type="ECO:0000313" key="3">
    <source>
        <dbReference type="EMBL" id="RZQ65811.1"/>
    </source>
</evidence>
<comment type="caution">
    <text evidence="3">The sequence shown here is derived from an EMBL/GenBank/DDBJ whole genome shotgun (WGS) entry which is preliminary data.</text>
</comment>
<accession>A0A4Q7JD40</accession>
<dbReference type="EMBL" id="SFCC01000001">
    <property type="protein sequence ID" value="RZQ65811.1"/>
    <property type="molecule type" value="Genomic_DNA"/>
</dbReference>
<organism evidence="3 4">
    <name type="scientific">Amycolatopsis suaedae</name>
    <dbReference type="NCBI Taxonomy" id="2510978"/>
    <lineage>
        <taxon>Bacteria</taxon>
        <taxon>Bacillati</taxon>
        <taxon>Actinomycetota</taxon>
        <taxon>Actinomycetes</taxon>
        <taxon>Pseudonocardiales</taxon>
        <taxon>Pseudonocardiaceae</taxon>
        <taxon>Amycolatopsis</taxon>
    </lineage>
</organism>
<dbReference type="GO" id="GO:0017000">
    <property type="term" value="P:antibiotic biosynthetic process"/>
    <property type="evidence" value="ECO:0007669"/>
    <property type="project" value="UniProtKB-ARBA"/>
</dbReference>
<evidence type="ECO:0000313" key="4">
    <source>
        <dbReference type="Proteomes" id="UP000292003"/>
    </source>
</evidence>
<dbReference type="OrthoDB" id="764352at2"/>
<dbReference type="InterPro" id="IPR035595">
    <property type="entry name" value="UDP_glycos_trans_CS"/>
</dbReference>